<dbReference type="PROSITE" id="PS50104">
    <property type="entry name" value="TIR"/>
    <property type="match status" value="1"/>
</dbReference>
<proteinExistence type="predicted"/>
<feature type="domain" description="TIR" evidence="2">
    <location>
        <begin position="2"/>
        <end position="126"/>
    </location>
</feature>
<dbReference type="AlphaFoldDB" id="A0A6I4SSF9"/>
<sequence>MSAPDIFLSYNREDANRAKQFADAFSAEGLDVWWDVALRSGEAYDKVTETALRNAKAVVVLWSPRSVESRWCRAEATLADRNKTLMPAMIEPCERPIMFELVQTAELSDWEGDPSDKAWREFALQVLEFVGKDAKPQASGTRKQKFLPSLDEISVVVLPFANMSRDEDQDYFADGITDDIITDLSKVSALMVIARNTAFKFKGKNVDVVDLARQLNVTHVLEGSIRKAGNKVRVNAQLIDGSTGGHVWAERYDGELDDIFELQDKLTEEIVSALKLTLLPREKKAIEDRGTSNIEAFDYYLQATTTFHTRAAFVEAIKLAKRAVELDPAYSRAWEFLAYAYMDSSFASPEIAGDAVELSRKAFDRAAKLTKDRVRQHTMRAHRLTTIEHDWLGAEQEFVQALELSAKSDADSIMRKAAFLTHTGQLEEAIETARSALRLDPLMAAQFVLVLLDSTRSNEEAQAEYDRQANLQSHPPVVRMLRFFKALSGDDLEEARRRLESYMETDDQLLPFAKDLRAVLADKPGLRSMLSSIVVDPKFRNTSHMANLGLLAAYAEDFELAVDCMHAAFVELGSVALSYLWHPLLAEVRKTDRFKQLIRDLGINKYWRTTGKWGDFARPMGEDDFEIIA</sequence>
<organism evidence="3 4">
    <name type="scientific">Croceibacterium salegens</name>
    <dbReference type="NCBI Taxonomy" id="1737568"/>
    <lineage>
        <taxon>Bacteria</taxon>
        <taxon>Pseudomonadati</taxon>
        <taxon>Pseudomonadota</taxon>
        <taxon>Alphaproteobacteria</taxon>
        <taxon>Sphingomonadales</taxon>
        <taxon>Erythrobacteraceae</taxon>
        <taxon>Croceibacterium</taxon>
    </lineage>
</organism>
<accession>A0A6I4SSF9</accession>
<dbReference type="InterPro" id="IPR011990">
    <property type="entry name" value="TPR-like_helical_dom_sf"/>
</dbReference>
<dbReference type="InterPro" id="IPR000157">
    <property type="entry name" value="TIR_dom"/>
</dbReference>
<evidence type="ECO:0000313" key="4">
    <source>
        <dbReference type="Proteomes" id="UP000433652"/>
    </source>
</evidence>
<dbReference type="Gene3D" id="3.40.50.10140">
    <property type="entry name" value="Toll/interleukin-1 receptor homology (TIR) domain"/>
    <property type="match status" value="1"/>
</dbReference>
<dbReference type="EMBL" id="WTYM01000030">
    <property type="protein sequence ID" value="MXO58813.1"/>
    <property type="molecule type" value="Genomic_DNA"/>
</dbReference>
<comment type="caution">
    <text evidence="3">The sequence shown here is derived from an EMBL/GenBank/DDBJ whole genome shotgun (WGS) entry which is preliminary data.</text>
</comment>
<protein>
    <submittedName>
        <fullName evidence="3">TIR domain-containing protein</fullName>
    </submittedName>
</protein>
<dbReference type="Gene3D" id="1.25.40.10">
    <property type="entry name" value="Tetratricopeptide repeat domain"/>
    <property type="match status" value="1"/>
</dbReference>
<dbReference type="GO" id="GO:0007165">
    <property type="term" value="P:signal transduction"/>
    <property type="evidence" value="ECO:0007669"/>
    <property type="project" value="InterPro"/>
</dbReference>
<dbReference type="RefSeq" id="WP_159792635.1">
    <property type="nucleotide sequence ID" value="NZ_WTYM01000030.1"/>
</dbReference>
<dbReference type="InterPro" id="IPR019734">
    <property type="entry name" value="TPR_rpt"/>
</dbReference>
<dbReference type="SMART" id="SM00255">
    <property type="entry name" value="TIR"/>
    <property type="match status" value="1"/>
</dbReference>
<dbReference type="Pfam" id="PF13676">
    <property type="entry name" value="TIR_2"/>
    <property type="match status" value="1"/>
</dbReference>
<keyword evidence="4" id="KW-1185">Reference proteome</keyword>
<keyword evidence="1" id="KW-0802">TPR repeat</keyword>
<dbReference type="SUPFAM" id="SSF48452">
    <property type="entry name" value="TPR-like"/>
    <property type="match status" value="1"/>
</dbReference>
<dbReference type="PROSITE" id="PS50005">
    <property type="entry name" value="TPR"/>
    <property type="match status" value="1"/>
</dbReference>
<evidence type="ECO:0000259" key="2">
    <source>
        <dbReference type="PROSITE" id="PS50104"/>
    </source>
</evidence>
<gene>
    <name evidence="3" type="ORF">GRI89_04565</name>
</gene>
<dbReference type="OrthoDB" id="7428693at2"/>
<dbReference type="InterPro" id="IPR035897">
    <property type="entry name" value="Toll_tir_struct_dom_sf"/>
</dbReference>
<dbReference type="Gene3D" id="3.40.50.10070">
    <property type="entry name" value="TolB, N-terminal domain"/>
    <property type="match status" value="1"/>
</dbReference>
<reference evidence="3 4" key="1">
    <citation type="submission" date="2019-12" db="EMBL/GenBank/DDBJ databases">
        <title>Genomic-based taxomic classification of the family Erythrobacteraceae.</title>
        <authorList>
            <person name="Xu L."/>
        </authorList>
    </citation>
    <scope>NUCLEOTIDE SEQUENCE [LARGE SCALE GENOMIC DNA]</scope>
    <source>
        <strain evidence="3 4">MCCC 1K01500</strain>
    </source>
</reference>
<evidence type="ECO:0000256" key="1">
    <source>
        <dbReference type="PROSITE-ProRule" id="PRU00339"/>
    </source>
</evidence>
<name>A0A6I4SSF9_9SPHN</name>
<dbReference type="Proteomes" id="UP000433652">
    <property type="component" value="Unassembled WGS sequence"/>
</dbReference>
<evidence type="ECO:0000313" key="3">
    <source>
        <dbReference type="EMBL" id="MXO58813.1"/>
    </source>
</evidence>
<feature type="repeat" description="TPR" evidence="1">
    <location>
        <begin position="410"/>
        <end position="443"/>
    </location>
</feature>
<dbReference type="SUPFAM" id="SSF52200">
    <property type="entry name" value="Toll/Interleukin receptor TIR domain"/>
    <property type="match status" value="1"/>
</dbReference>